<protein>
    <submittedName>
        <fullName evidence="1">Uncharacterized protein</fullName>
    </submittedName>
</protein>
<dbReference type="AlphaFoldDB" id="A0A1I5GWU1"/>
<dbReference type="STRING" id="260086.SAMN05216207_105210"/>
<reference evidence="1 2" key="1">
    <citation type="submission" date="2016-10" db="EMBL/GenBank/DDBJ databases">
        <authorList>
            <person name="de Groot N.N."/>
        </authorList>
    </citation>
    <scope>NUCLEOTIDE SEQUENCE [LARGE SCALE GENOMIC DNA]</scope>
    <source>
        <strain evidence="1 2">CGMCC 4.1877</strain>
    </source>
</reference>
<gene>
    <name evidence="1" type="ORF">SAMN05216207_105210</name>
</gene>
<evidence type="ECO:0000313" key="1">
    <source>
        <dbReference type="EMBL" id="SFO40407.1"/>
    </source>
</evidence>
<evidence type="ECO:0000313" key="2">
    <source>
        <dbReference type="Proteomes" id="UP000199614"/>
    </source>
</evidence>
<sequence>MTYFVDRTMAETVDAWLLRHNRDDAPARFHGPCRPADLTVDLLAAVHTHLLRELATRVDPLQGEEGSSPGP</sequence>
<name>A0A1I5GWU1_PSUAM</name>
<proteinExistence type="predicted"/>
<dbReference type="EMBL" id="FOUY01000052">
    <property type="protein sequence ID" value="SFO40407.1"/>
    <property type="molecule type" value="Genomic_DNA"/>
</dbReference>
<accession>A0A1I5GWU1</accession>
<dbReference type="Proteomes" id="UP000199614">
    <property type="component" value="Unassembled WGS sequence"/>
</dbReference>
<organism evidence="1 2">
    <name type="scientific">Pseudonocardia ammonioxydans</name>
    <dbReference type="NCBI Taxonomy" id="260086"/>
    <lineage>
        <taxon>Bacteria</taxon>
        <taxon>Bacillati</taxon>
        <taxon>Actinomycetota</taxon>
        <taxon>Actinomycetes</taxon>
        <taxon>Pseudonocardiales</taxon>
        <taxon>Pseudonocardiaceae</taxon>
        <taxon>Pseudonocardia</taxon>
    </lineage>
</organism>
<keyword evidence="2" id="KW-1185">Reference proteome</keyword>